<accession>A0A1G6Z1A1</accession>
<keyword evidence="1" id="KW-0732">Signal</keyword>
<dbReference type="Gene3D" id="3.40.190.10">
    <property type="entry name" value="Periplasmic binding protein-like II"/>
    <property type="match status" value="2"/>
</dbReference>
<organism evidence="2 3">
    <name type="scientific">Peptococcus niger</name>
    <dbReference type="NCBI Taxonomy" id="2741"/>
    <lineage>
        <taxon>Bacteria</taxon>
        <taxon>Bacillati</taxon>
        <taxon>Bacillota</taxon>
        <taxon>Clostridia</taxon>
        <taxon>Eubacteriales</taxon>
        <taxon>Peptococcaceae</taxon>
        <taxon>Peptococcus</taxon>
    </lineage>
</organism>
<gene>
    <name evidence="2" type="ORF">SAMN04489866_11150</name>
</gene>
<dbReference type="STRING" id="2741.SAMN04489866_11150"/>
<name>A0A1G6Z1A1_PEPNI</name>
<dbReference type="PROSITE" id="PS51257">
    <property type="entry name" value="PROKAR_LIPOPROTEIN"/>
    <property type="match status" value="1"/>
</dbReference>
<dbReference type="Proteomes" id="UP000198995">
    <property type="component" value="Unassembled WGS sequence"/>
</dbReference>
<feature type="chain" id="PRO_5039114410" evidence="1">
    <location>
        <begin position="21"/>
        <end position="368"/>
    </location>
</feature>
<proteinExistence type="predicted"/>
<dbReference type="PANTHER" id="PTHR30024:SF42">
    <property type="entry name" value="ALIPHATIC SULFONATES-BINDING PROTEIN-RELATED"/>
    <property type="match status" value="1"/>
</dbReference>
<dbReference type="OrthoDB" id="2054296at2"/>
<dbReference type="Pfam" id="PF13379">
    <property type="entry name" value="NMT1_2"/>
    <property type="match status" value="1"/>
</dbReference>
<keyword evidence="3" id="KW-1185">Reference proteome</keyword>
<dbReference type="AlphaFoldDB" id="A0A1G6Z1A1"/>
<evidence type="ECO:0000313" key="3">
    <source>
        <dbReference type="Proteomes" id="UP000198995"/>
    </source>
</evidence>
<dbReference type="EMBL" id="FNAF01000011">
    <property type="protein sequence ID" value="SDD96419.1"/>
    <property type="molecule type" value="Genomic_DNA"/>
</dbReference>
<evidence type="ECO:0000256" key="1">
    <source>
        <dbReference type="SAM" id="SignalP"/>
    </source>
</evidence>
<feature type="signal peptide" evidence="1">
    <location>
        <begin position="1"/>
        <end position="20"/>
    </location>
</feature>
<dbReference type="PANTHER" id="PTHR30024">
    <property type="entry name" value="ALIPHATIC SULFONATES-BINDING PROTEIN-RELATED"/>
    <property type="match status" value="1"/>
</dbReference>
<dbReference type="SUPFAM" id="SSF53850">
    <property type="entry name" value="Periplasmic binding protein-like II"/>
    <property type="match status" value="1"/>
</dbReference>
<evidence type="ECO:0000313" key="2">
    <source>
        <dbReference type="EMBL" id="SDD96419.1"/>
    </source>
</evidence>
<protein>
    <submittedName>
        <fullName evidence="2">Sulfonate transport system substrate-binding protein</fullName>
    </submittedName>
</protein>
<dbReference type="RefSeq" id="WP_091792199.1">
    <property type="nucleotide sequence ID" value="NZ_FNAF01000011.1"/>
</dbReference>
<reference evidence="2 3" key="1">
    <citation type="submission" date="2016-10" db="EMBL/GenBank/DDBJ databases">
        <authorList>
            <person name="de Groot N.N."/>
        </authorList>
    </citation>
    <scope>NUCLEOTIDE SEQUENCE [LARGE SCALE GENOMIC DNA]</scope>
    <source>
        <strain evidence="2 3">DSM 20475</strain>
    </source>
</reference>
<sequence>MKRKLLAMALIAAFSVATFAGCGGGGGDTSSAAAGGGGGGDLNFGFLNQIDTWPAYSAIQDGTAEKYGLSGLDTQKNMQLFDSGMPMVEAMISGAWQIGDAGSVPVLMAALRYDAEVVGIASNESPANAIVAREDNPALKVTNPKFENAKGDAASVKGKTILVATVSSAHFVVDQWLKSMDLTDKDVTIKNLEQPQAIKAFESGEGDFLALWSPELYQAYGKGWKDVATGKDVNANTLMLYFAPKDWAKDNKDTIARFLAMTSTKVEEYNSKGEELVPDLQKFFQDFGAMKFSEEETKLDIERHELYTVDQQLELISSGDVEKWMIDIGDFFVRQGKFTEDELAQLKEKHFNITDEYLKAAKDVSPSK</sequence>